<organism evidence="3 4">
    <name type="scientific">Hydnum rufescens UP504</name>
    <dbReference type="NCBI Taxonomy" id="1448309"/>
    <lineage>
        <taxon>Eukaryota</taxon>
        <taxon>Fungi</taxon>
        <taxon>Dikarya</taxon>
        <taxon>Basidiomycota</taxon>
        <taxon>Agaricomycotina</taxon>
        <taxon>Agaricomycetes</taxon>
        <taxon>Cantharellales</taxon>
        <taxon>Hydnaceae</taxon>
        <taxon>Hydnum</taxon>
    </lineage>
</organism>
<name>A0A9P6AIY8_9AGAM</name>
<proteinExistence type="predicted"/>
<dbReference type="Proteomes" id="UP000886523">
    <property type="component" value="Unassembled WGS sequence"/>
</dbReference>
<keyword evidence="2" id="KW-0472">Membrane</keyword>
<accession>A0A9P6AIY8</accession>
<keyword evidence="2" id="KW-0812">Transmembrane</keyword>
<evidence type="ECO:0000256" key="1">
    <source>
        <dbReference type="SAM" id="MobiDB-lite"/>
    </source>
</evidence>
<dbReference type="AlphaFoldDB" id="A0A9P6AIY8"/>
<feature type="region of interest" description="Disordered" evidence="1">
    <location>
        <begin position="1"/>
        <end position="25"/>
    </location>
</feature>
<comment type="caution">
    <text evidence="3">The sequence shown here is derived from an EMBL/GenBank/DDBJ whole genome shotgun (WGS) entry which is preliminary data.</text>
</comment>
<evidence type="ECO:0000313" key="3">
    <source>
        <dbReference type="EMBL" id="KAF9506417.1"/>
    </source>
</evidence>
<sequence>MARRNAKGAQPAPSYLTTSSYGVTSRTDESAWIRFVREQIFAPENRAGNWGILTGVAMFAGAIVGIRLYGEALAPV</sequence>
<evidence type="ECO:0000256" key="2">
    <source>
        <dbReference type="SAM" id="Phobius"/>
    </source>
</evidence>
<reference evidence="3" key="1">
    <citation type="journal article" date="2020" name="Nat. Commun.">
        <title>Large-scale genome sequencing of mycorrhizal fungi provides insights into the early evolution of symbiotic traits.</title>
        <authorList>
            <person name="Miyauchi S."/>
            <person name="Kiss E."/>
            <person name="Kuo A."/>
            <person name="Drula E."/>
            <person name="Kohler A."/>
            <person name="Sanchez-Garcia M."/>
            <person name="Morin E."/>
            <person name="Andreopoulos B."/>
            <person name="Barry K.W."/>
            <person name="Bonito G."/>
            <person name="Buee M."/>
            <person name="Carver A."/>
            <person name="Chen C."/>
            <person name="Cichocki N."/>
            <person name="Clum A."/>
            <person name="Culley D."/>
            <person name="Crous P.W."/>
            <person name="Fauchery L."/>
            <person name="Girlanda M."/>
            <person name="Hayes R.D."/>
            <person name="Keri Z."/>
            <person name="LaButti K."/>
            <person name="Lipzen A."/>
            <person name="Lombard V."/>
            <person name="Magnuson J."/>
            <person name="Maillard F."/>
            <person name="Murat C."/>
            <person name="Nolan M."/>
            <person name="Ohm R.A."/>
            <person name="Pangilinan J."/>
            <person name="Pereira M.F."/>
            <person name="Perotto S."/>
            <person name="Peter M."/>
            <person name="Pfister S."/>
            <person name="Riley R."/>
            <person name="Sitrit Y."/>
            <person name="Stielow J.B."/>
            <person name="Szollosi G."/>
            <person name="Zifcakova L."/>
            <person name="Stursova M."/>
            <person name="Spatafora J.W."/>
            <person name="Tedersoo L."/>
            <person name="Vaario L.M."/>
            <person name="Yamada A."/>
            <person name="Yan M."/>
            <person name="Wang P."/>
            <person name="Xu J."/>
            <person name="Bruns T."/>
            <person name="Baldrian P."/>
            <person name="Vilgalys R."/>
            <person name="Dunand C."/>
            <person name="Henrissat B."/>
            <person name="Grigoriev I.V."/>
            <person name="Hibbett D."/>
            <person name="Nagy L.G."/>
            <person name="Martin F.M."/>
        </authorList>
    </citation>
    <scope>NUCLEOTIDE SEQUENCE</scope>
    <source>
        <strain evidence="3">UP504</strain>
    </source>
</reference>
<dbReference type="EMBL" id="MU129111">
    <property type="protein sequence ID" value="KAF9506417.1"/>
    <property type="molecule type" value="Genomic_DNA"/>
</dbReference>
<feature type="transmembrane region" description="Helical" evidence="2">
    <location>
        <begin position="47"/>
        <end position="70"/>
    </location>
</feature>
<dbReference type="OrthoDB" id="5514856at2759"/>
<keyword evidence="4" id="KW-1185">Reference proteome</keyword>
<gene>
    <name evidence="3" type="ORF">BS47DRAFT_432753</name>
</gene>
<feature type="compositionally biased region" description="Polar residues" evidence="1">
    <location>
        <begin position="15"/>
        <end position="25"/>
    </location>
</feature>
<protein>
    <submittedName>
        <fullName evidence="3">Uncharacterized protein</fullName>
    </submittedName>
</protein>
<evidence type="ECO:0000313" key="4">
    <source>
        <dbReference type="Proteomes" id="UP000886523"/>
    </source>
</evidence>
<keyword evidence="2" id="KW-1133">Transmembrane helix</keyword>